<name>A0A078AFR7_STYLE</name>
<evidence type="ECO:0000256" key="1">
    <source>
        <dbReference type="ARBA" id="ARBA00006180"/>
    </source>
</evidence>
<keyword evidence="2" id="KW-0131">Cell cycle</keyword>
<gene>
    <name evidence="5" type="primary">Contig13611.g14517</name>
    <name evidence="5" type="ORF">STYLEM_9334</name>
</gene>
<evidence type="ECO:0000313" key="6">
    <source>
        <dbReference type="Proteomes" id="UP000039865"/>
    </source>
</evidence>
<sequence>MTTISQILEGLSDTFTSTGTLNRILHQQDQPDYQDLSDEDDYMDEISQEANGQLEQNQIDNQEGNQNTSILGQKSQKKSSGPKLEKILEDDEFLPELRQRNEELLKYLTLDKVVQMVDFIIIEPGFSDSPARCFKLPFVVTEAFICDNDHIKRLIFNTENTEILDKLFSFIRTPSNNGRRLNPTLGGYLNKIVSFWLIRDSELILRYIIKNISIIESLFSHLYLTQCVTDILVRLCTVKNIQSINPDEYRQIRSEIIQHCVNSLEQYHKDDFITELLFEILTGIVRKCYQMYKPREFFDSLMSPFVLQPILDFSFSGGYGSKQGSEFLKLLFFNMFIASPNEAVQDVMEINFGFQITQIAGLTTEEFSKKQDSGEVANQVEEQIEQQQNKDEKQIEKKEQATGEFETMKQEELMKQALLQGAQKIYDKSTDLNLLLVQQIMSFFTRFENLLKQQGLKTLTRIKLYELLEVLIQLDSEVMNRGFFEKRFTDIIMQSCFDLKVKLFKETQMLFRFAKRLSLTEFTLKDIYSFIGQLVLYLQKQAPLKKLLSECEPNWTALRKAVEDEQEQLIQNWGEKHLENKQPRPVRKEDIIRKHEEAQQTGINLLDKGALSTTKKIVSTSVQSRKKMMMMDDALNK</sequence>
<dbReference type="InParanoid" id="A0A078AFR7"/>
<evidence type="ECO:0000256" key="3">
    <source>
        <dbReference type="SAM" id="Coils"/>
    </source>
</evidence>
<keyword evidence="3" id="KW-0175">Coiled coil</keyword>
<dbReference type="EMBL" id="CCKQ01008876">
    <property type="protein sequence ID" value="CDW80337.1"/>
    <property type="molecule type" value="Genomic_DNA"/>
</dbReference>
<feature type="compositionally biased region" description="Low complexity" evidence="4">
    <location>
        <begin position="72"/>
        <end position="81"/>
    </location>
</feature>
<dbReference type="Proteomes" id="UP000039865">
    <property type="component" value="Unassembled WGS sequence"/>
</dbReference>
<feature type="coiled-coil region" evidence="3">
    <location>
        <begin position="370"/>
        <end position="404"/>
    </location>
</feature>
<feature type="region of interest" description="Disordered" evidence="4">
    <location>
        <begin position="64"/>
        <end position="84"/>
    </location>
</feature>
<dbReference type="OrthoDB" id="313574at2759"/>
<reference evidence="5 6" key="1">
    <citation type="submission" date="2014-06" db="EMBL/GenBank/DDBJ databases">
        <authorList>
            <person name="Swart Estienne"/>
        </authorList>
    </citation>
    <scope>NUCLEOTIDE SEQUENCE [LARGE SCALE GENOMIC DNA]</scope>
    <source>
        <strain evidence="5 6">130c</strain>
    </source>
</reference>
<dbReference type="InterPro" id="IPR007587">
    <property type="entry name" value="SAPS"/>
</dbReference>
<protein>
    <submittedName>
        <fullName evidence="5">Uncharacterized protein</fullName>
    </submittedName>
</protein>
<dbReference type="PANTHER" id="PTHR12634">
    <property type="entry name" value="SIT4 YEAST -ASSOCIATING PROTEIN-RELATED"/>
    <property type="match status" value="1"/>
</dbReference>
<organism evidence="5 6">
    <name type="scientific">Stylonychia lemnae</name>
    <name type="common">Ciliate</name>
    <dbReference type="NCBI Taxonomy" id="5949"/>
    <lineage>
        <taxon>Eukaryota</taxon>
        <taxon>Sar</taxon>
        <taxon>Alveolata</taxon>
        <taxon>Ciliophora</taxon>
        <taxon>Intramacronucleata</taxon>
        <taxon>Spirotrichea</taxon>
        <taxon>Stichotrichia</taxon>
        <taxon>Sporadotrichida</taxon>
        <taxon>Oxytrichidae</taxon>
        <taxon>Stylonychinae</taxon>
        <taxon>Stylonychia</taxon>
    </lineage>
</organism>
<proteinExistence type="inferred from homology"/>
<dbReference type="GO" id="GO:0019888">
    <property type="term" value="F:protein phosphatase regulator activity"/>
    <property type="evidence" value="ECO:0007669"/>
    <property type="project" value="TreeGrafter"/>
</dbReference>
<dbReference type="GO" id="GO:0019903">
    <property type="term" value="F:protein phosphatase binding"/>
    <property type="evidence" value="ECO:0007669"/>
    <property type="project" value="InterPro"/>
</dbReference>
<evidence type="ECO:0000313" key="5">
    <source>
        <dbReference type="EMBL" id="CDW80337.1"/>
    </source>
</evidence>
<keyword evidence="6" id="KW-1185">Reference proteome</keyword>
<dbReference type="PANTHER" id="PTHR12634:SF8">
    <property type="entry name" value="FIERY MOUNTAIN, ISOFORM D"/>
    <property type="match status" value="1"/>
</dbReference>
<dbReference type="AlphaFoldDB" id="A0A078AFR7"/>
<accession>A0A078AFR7</accession>
<comment type="similarity">
    <text evidence="1">Belongs to the SAPS family.</text>
</comment>
<evidence type="ECO:0000256" key="2">
    <source>
        <dbReference type="ARBA" id="ARBA00023306"/>
    </source>
</evidence>
<evidence type="ECO:0000256" key="4">
    <source>
        <dbReference type="SAM" id="MobiDB-lite"/>
    </source>
</evidence>